<dbReference type="InterPro" id="IPR051604">
    <property type="entry name" value="Ergot_Alk_Oxidoreductase"/>
</dbReference>
<name>A0A552UWE2_9FLAO</name>
<evidence type="ECO:0000313" key="3">
    <source>
        <dbReference type="Proteomes" id="UP000320643"/>
    </source>
</evidence>
<evidence type="ECO:0000259" key="1">
    <source>
        <dbReference type="Pfam" id="PF05368"/>
    </source>
</evidence>
<dbReference type="OrthoDB" id="2149806at2"/>
<dbReference type="PANTHER" id="PTHR43162">
    <property type="match status" value="1"/>
</dbReference>
<dbReference type="Proteomes" id="UP000320643">
    <property type="component" value="Unassembled WGS sequence"/>
</dbReference>
<comment type="caution">
    <text evidence="2">The sequence shown here is derived from an EMBL/GenBank/DDBJ whole genome shotgun (WGS) entry which is preliminary data.</text>
</comment>
<organism evidence="2 3">
    <name type="scientific">Flavobacterium zepuense</name>
    <dbReference type="NCBI Taxonomy" id="2593302"/>
    <lineage>
        <taxon>Bacteria</taxon>
        <taxon>Pseudomonadati</taxon>
        <taxon>Bacteroidota</taxon>
        <taxon>Flavobacteriia</taxon>
        <taxon>Flavobacteriales</taxon>
        <taxon>Flavobacteriaceae</taxon>
        <taxon>Flavobacterium</taxon>
    </lineage>
</organism>
<feature type="domain" description="NmrA-like" evidence="1">
    <location>
        <begin position="4"/>
        <end position="258"/>
    </location>
</feature>
<dbReference type="InterPro" id="IPR008030">
    <property type="entry name" value="NmrA-like"/>
</dbReference>
<dbReference type="SUPFAM" id="SSF51735">
    <property type="entry name" value="NAD(P)-binding Rossmann-fold domains"/>
    <property type="match status" value="1"/>
</dbReference>
<gene>
    <name evidence="2" type="ORF">FMM05_16785</name>
</gene>
<evidence type="ECO:0000313" key="2">
    <source>
        <dbReference type="EMBL" id="TRW22536.1"/>
    </source>
</evidence>
<dbReference type="Pfam" id="PF05368">
    <property type="entry name" value="NmrA"/>
    <property type="match status" value="1"/>
</dbReference>
<dbReference type="CDD" id="cd05269">
    <property type="entry name" value="TMR_SDR_a"/>
    <property type="match status" value="1"/>
</dbReference>
<keyword evidence="3" id="KW-1185">Reference proteome</keyword>
<dbReference type="AlphaFoldDB" id="A0A552UWE2"/>
<reference evidence="2 3" key="1">
    <citation type="submission" date="2019-07" db="EMBL/GenBank/DDBJ databases">
        <title>Flavobacterium sp. nov., isolated from glacier ice.</title>
        <authorList>
            <person name="Liu Q."/>
            <person name="Xin Y.-H."/>
        </authorList>
    </citation>
    <scope>NUCLEOTIDE SEQUENCE [LARGE SCALE GENOMIC DNA]</scope>
    <source>
        <strain evidence="2 3">ZT4R6</strain>
    </source>
</reference>
<dbReference type="EMBL" id="VJVZ01000012">
    <property type="protein sequence ID" value="TRW22536.1"/>
    <property type="molecule type" value="Genomic_DNA"/>
</dbReference>
<dbReference type="PANTHER" id="PTHR43162:SF1">
    <property type="entry name" value="PRESTALK A DIFFERENTIATION PROTEIN A"/>
    <property type="match status" value="1"/>
</dbReference>
<protein>
    <submittedName>
        <fullName evidence="2">SDR family oxidoreductase</fullName>
    </submittedName>
</protein>
<dbReference type="InterPro" id="IPR036291">
    <property type="entry name" value="NAD(P)-bd_dom_sf"/>
</dbReference>
<proteinExistence type="predicted"/>
<dbReference type="RefSeq" id="WP_143374579.1">
    <property type="nucleotide sequence ID" value="NZ_VJVZ01000012.1"/>
</dbReference>
<accession>A0A552UWE2</accession>
<dbReference type="Gene3D" id="3.90.25.10">
    <property type="entry name" value="UDP-galactose 4-epimerase, domain 1"/>
    <property type="match status" value="1"/>
</dbReference>
<dbReference type="Gene3D" id="3.40.50.720">
    <property type="entry name" value="NAD(P)-binding Rossmann-like Domain"/>
    <property type="match status" value="1"/>
</dbReference>
<sequence length="297" mass="33584">MSTQKQNILIIGATGQVGLKTIELLESVQDDSIQIIAAVRSTEKAKQFTERGIASVLIDLNNEATFTRALKNVNRLFIVTGYTVDMLRQSKSLIDYAKKSGVQHIVHLGACGRDDTTVAHWAWHQLVERYIEWAGFSFTHLRPETFMQNLLSYGGAPVIKNGIIIQYVKDARKSWVDVNDVAAVAAQALLKPEIHNGKTYRLSYDAKSYYDIADLLTEAIGKPFKYVPHPPEDFLKTMKANGADMAYMDCVYKHYIRYAEGSIPGADDVFDNFYEITGKQPTRWADFIEKHKEAFTY</sequence>